<dbReference type="RefSeq" id="XP_040602595.1">
    <property type="nucleotide sequence ID" value="XM_040746661.1"/>
</dbReference>
<feature type="region of interest" description="Disordered" evidence="1">
    <location>
        <begin position="137"/>
        <end position="156"/>
    </location>
</feature>
<gene>
    <name evidence="3" type="primary">Spata48</name>
</gene>
<dbReference type="Pfam" id="PF15073">
    <property type="entry name" value="SPATA48"/>
    <property type="match status" value="1"/>
</dbReference>
<dbReference type="GeneID" id="110343349"/>
<reference evidence="3" key="1">
    <citation type="submission" date="2025-08" db="UniProtKB">
        <authorList>
            <consortium name="RefSeq"/>
        </authorList>
    </citation>
    <scope>IDENTIFICATION</scope>
    <source>
        <tissue evidence="3">Liver</tissue>
    </source>
</reference>
<evidence type="ECO:0000256" key="1">
    <source>
        <dbReference type="SAM" id="MobiDB-lite"/>
    </source>
</evidence>
<dbReference type="PANTHER" id="PTHR34759:SF1">
    <property type="entry name" value="SPERMATOGENESIS-ASSOCIATED PROTEIN 48"/>
    <property type="match status" value="1"/>
</dbReference>
<evidence type="ECO:0000313" key="2">
    <source>
        <dbReference type="Proteomes" id="UP000886700"/>
    </source>
</evidence>
<proteinExistence type="predicted"/>
<protein>
    <submittedName>
        <fullName evidence="3">Spermatogenesis-associated protein 48</fullName>
    </submittedName>
</protein>
<dbReference type="Proteomes" id="UP000886700">
    <property type="component" value="Unplaced"/>
</dbReference>
<evidence type="ECO:0000313" key="3">
    <source>
        <dbReference type="RefSeq" id="XP_040602595.1"/>
    </source>
</evidence>
<keyword evidence="2" id="KW-1185">Reference proteome</keyword>
<sequence>MMRNSMDMEVQNKPGKISIPERSIFSGAKAVEHPDYPHYCDLLRKMNMPFVKGPEDRHNYGRFEKNCNASFLKFHPYPPSVLPNYHSHYPYPPPYGPAYPLFPLRDDMSLGDPCSGFLSPGADADLKPGVGRTIPNLASFDDVKPQNRVPRPDNGFQTTIKRQTVLLEELQQSRLWNSRKVPDISIRAKLGGWTSPQKVTPLPADDHKRSSLSRILTFDEEATSPDGSEPLAQLGKKYNIKDSFYKSSTQKAFETVPWDKMLRPKLDPEETTVEKPTDCISQCFTLKRYERVPAITQIVGGLWDRFQTRLFSAPVKPISFVSPSSRSKYIPLYTGHVQSTNADDVDNPFGNIASVAKPRHSKLLYTDTSRVVNIPGYTGKVHFTATHPTNSNIPSTTPSPDSEMNRILRQEMGVDCFRHQAPLSRMVTTVKPYNPFNRKEKETFDY</sequence>
<dbReference type="InterPro" id="IPR027867">
    <property type="entry name" value="SPATA48"/>
</dbReference>
<name>A0ABM2XNM0_MESAU</name>
<dbReference type="PANTHER" id="PTHR34759">
    <property type="entry name" value="SPERMATOGENESIS-ASSOCIATED PROTEIN 48"/>
    <property type="match status" value="1"/>
</dbReference>
<organism evidence="2 3">
    <name type="scientific">Mesocricetus auratus</name>
    <name type="common">Golden hamster</name>
    <dbReference type="NCBI Taxonomy" id="10036"/>
    <lineage>
        <taxon>Eukaryota</taxon>
        <taxon>Metazoa</taxon>
        <taxon>Chordata</taxon>
        <taxon>Craniata</taxon>
        <taxon>Vertebrata</taxon>
        <taxon>Euteleostomi</taxon>
        <taxon>Mammalia</taxon>
        <taxon>Eutheria</taxon>
        <taxon>Euarchontoglires</taxon>
        <taxon>Glires</taxon>
        <taxon>Rodentia</taxon>
        <taxon>Myomorpha</taxon>
        <taxon>Muroidea</taxon>
        <taxon>Cricetidae</taxon>
        <taxon>Cricetinae</taxon>
        <taxon>Mesocricetus</taxon>
    </lineage>
</organism>
<accession>A0ABM2XNM0</accession>